<sequence length="138" mass="15742">MQIVSEININASPEKIWAILMDFKAYPEWNPFVKSISGDPVVGKHIHVVLPGMKFEPEVLVLEENREFRWKGKLLVKGLFDGEHYFVLEVMGDGVTRLLHGENFSGMLVPLFKKRLEGETLESFKAMNQGLKERAEGI</sequence>
<dbReference type="CDD" id="cd07822">
    <property type="entry name" value="SRPBCC_4"/>
    <property type="match status" value="1"/>
</dbReference>
<dbReference type="SUPFAM" id="SSF55961">
    <property type="entry name" value="Bet v1-like"/>
    <property type="match status" value="1"/>
</dbReference>
<proteinExistence type="predicted"/>
<reference evidence="1" key="1">
    <citation type="submission" date="2022-09" db="EMBL/GenBank/DDBJ databases">
        <title>Comparative genomics and taxonomic characterization of three novel marine species of genus Reichenbachiella exhibiting antioxidant and polysaccharide degradation activities.</title>
        <authorList>
            <person name="Muhammad N."/>
            <person name="Lee Y.-J."/>
            <person name="Ko J."/>
            <person name="Kim S.-G."/>
        </authorList>
    </citation>
    <scope>NUCLEOTIDE SEQUENCE</scope>
    <source>
        <strain evidence="1">BKB1-1</strain>
    </source>
</reference>
<accession>A0ABY6CU42</accession>
<gene>
    <name evidence="1" type="ORF">N6H18_05490</name>
</gene>
<dbReference type="PANTHER" id="PTHR36166:SF1">
    <property type="entry name" value="SRPBCC DOMAIN-CONTAINING PROTEIN"/>
    <property type="match status" value="1"/>
</dbReference>
<dbReference type="Proteomes" id="UP001065174">
    <property type="component" value="Chromosome"/>
</dbReference>
<name>A0ABY6CU42_9BACT</name>
<keyword evidence="2" id="KW-1185">Reference proteome</keyword>
<dbReference type="PANTHER" id="PTHR36166">
    <property type="entry name" value="CHROMOSOME 9, WHOLE GENOME SHOTGUN SEQUENCE"/>
    <property type="match status" value="1"/>
</dbReference>
<dbReference type="InterPro" id="IPR019587">
    <property type="entry name" value="Polyketide_cyclase/dehydratase"/>
</dbReference>
<dbReference type="Gene3D" id="3.30.530.20">
    <property type="match status" value="1"/>
</dbReference>
<evidence type="ECO:0000313" key="2">
    <source>
        <dbReference type="Proteomes" id="UP001065174"/>
    </source>
</evidence>
<dbReference type="EMBL" id="CP106679">
    <property type="protein sequence ID" value="UXP33404.1"/>
    <property type="molecule type" value="Genomic_DNA"/>
</dbReference>
<dbReference type="InterPro" id="IPR023393">
    <property type="entry name" value="START-like_dom_sf"/>
</dbReference>
<organism evidence="1 2">
    <name type="scientific">Reichenbachiella agarivorans</name>
    <dbReference type="NCBI Taxonomy" id="2979464"/>
    <lineage>
        <taxon>Bacteria</taxon>
        <taxon>Pseudomonadati</taxon>
        <taxon>Bacteroidota</taxon>
        <taxon>Cytophagia</taxon>
        <taxon>Cytophagales</taxon>
        <taxon>Reichenbachiellaceae</taxon>
        <taxon>Reichenbachiella</taxon>
    </lineage>
</organism>
<protein>
    <submittedName>
        <fullName evidence="1">SRPBCC domain-containing protein</fullName>
    </submittedName>
</protein>
<dbReference type="Pfam" id="PF10604">
    <property type="entry name" value="Polyketide_cyc2"/>
    <property type="match status" value="1"/>
</dbReference>
<evidence type="ECO:0000313" key="1">
    <source>
        <dbReference type="EMBL" id="UXP33404.1"/>
    </source>
</evidence>
<dbReference type="RefSeq" id="WP_262310833.1">
    <property type="nucleotide sequence ID" value="NZ_CP106679.1"/>
</dbReference>